<dbReference type="AlphaFoldDB" id="A0A3B0YCG2"/>
<feature type="transmembrane region" description="Helical" evidence="2">
    <location>
        <begin position="458"/>
        <end position="479"/>
    </location>
</feature>
<reference evidence="3" key="1">
    <citation type="submission" date="2018-06" db="EMBL/GenBank/DDBJ databases">
        <authorList>
            <person name="Zhirakovskaya E."/>
        </authorList>
    </citation>
    <scope>NUCLEOTIDE SEQUENCE</scope>
</reference>
<evidence type="ECO:0000256" key="2">
    <source>
        <dbReference type="SAM" id="Phobius"/>
    </source>
</evidence>
<feature type="compositionally biased region" description="Basic and acidic residues" evidence="1">
    <location>
        <begin position="193"/>
        <end position="205"/>
    </location>
</feature>
<keyword evidence="2" id="KW-0472">Membrane</keyword>
<sequence length="491" mass="55638">MTTDPIKNEKYGEEYLKHLRFIHFTLTIVCLALIITSYSDTSLELKNAKQQASSIVSNLKKIDKWREKFHVHVLPEDIGKKLKFAIIRSKKSDPVFYLAIDDLNREYATSVLDAQECSVVMIHTLSPDKIKEHVIRKPFEDKNLRDFQLFWNCLNDAGSIPPILTLSRNLKVLDRINYATRIQSLGSGANGDAEFRGESAGDARSIRSKMSRGSMGARAPMVSMRDGEVTGQRSNNASSSSKDLLENYSLTYSEIPPNKGIQLKILAAEISQDLDQNFLNINVSININKQVPWQEAKLKVKVTLKNVHNDYQEQIIKKIDTKWRVGQFLYSFSDLYLTTTDTPDLKLEKLVKLVDNQIKSERNSSVQVFGILVPTSSLKVWGSLILLVVQLYFLVHLTGYNNRYSELEIENHFPWIGVYNSITPRSIFCVSVLVLPLIAASGVNSHSESVNQIWVNDVFGWAVLAISLLLGVSTAIESIKINRKKLKFLER</sequence>
<gene>
    <name evidence="3" type="ORF">MNBD_GAMMA12-3406</name>
</gene>
<evidence type="ECO:0000313" key="3">
    <source>
        <dbReference type="EMBL" id="VAW78545.1"/>
    </source>
</evidence>
<feature type="transmembrane region" description="Helical" evidence="2">
    <location>
        <begin position="380"/>
        <end position="401"/>
    </location>
</feature>
<feature type="region of interest" description="Disordered" evidence="1">
    <location>
        <begin position="190"/>
        <end position="219"/>
    </location>
</feature>
<keyword evidence="2" id="KW-1133">Transmembrane helix</keyword>
<accession>A0A3B0YCG2</accession>
<feature type="transmembrane region" description="Helical" evidence="2">
    <location>
        <begin position="413"/>
        <end position="438"/>
    </location>
</feature>
<organism evidence="3">
    <name type="scientific">hydrothermal vent metagenome</name>
    <dbReference type="NCBI Taxonomy" id="652676"/>
    <lineage>
        <taxon>unclassified sequences</taxon>
        <taxon>metagenomes</taxon>
        <taxon>ecological metagenomes</taxon>
    </lineage>
</organism>
<keyword evidence="2" id="KW-0812">Transmembrane</keyword>
<name>A0A3B0YCG2_9ZZZZ</name>
<dbReference type="EMBL" id="UOFL01000157">
    <property type="protein sequence ID" value="VAW78545.1"/>
    <property type="molecule type" value="Genomic_DNA"/>
</dbReference>
<evidence type="ECO:0000256" key="1">
    <source>
        <dbReference type="SAM" id="MobiDB-lite"/>
    </source>
</evidence>
<protein>
    <submittedName>
        <fullName evidence="3">Uncharacterized protein</fullName>
    </submittedName>
</protein>
<proteinExistence type="predicted"/>
<feature type="transmembrane region" description="Helical" evidence="2">
    <location>
        <begin position="21"/>
        <end position="39"/>
    </location>
</feature>